<dbReference type="InterPro" id="IPR013979">
    <property type="entry name" value="TIF_beta_prop-like"/>
</dbReference>
<organism evidence="9 10">
    <name type="scientific">Hamiltosporidium magnivora</name>
    <dbReference type="NCBI Taxonomy" id="148818"/>
    <lineage>
        <taxon>Eukaryota</taxon>
        <taxon>Fungi</taxon>
        <taxon>Fungi incertae sedis</taxon>
        <taxon>Microsporidia</taxon>
        <taxon>Dubosqiidae</taxon>
        <taxon>Hamiltosporidium</taxon>
    </lineage>
</organism>
<gene>
    <name evidence="9" type="ORF">CWI36_1690p0020</name>
</gene>
<dbReference type="Pfam" id="PF08662">
    <property type="entry name" value="eIF2A"/>
    <property type="match status" value="1"/>
</dbReference>
<dbReference type="InterPro" id="IPR011387">
    <property type="entry name" value="TIF2A"/>
</dbReference>
<dbReference type="STRING" id="148818.A0A4Q9KZV1"/>
<protein>
    <recommendedName>
        <fullName evidence="2">Eukaryotic translation initiation factor 2A</fullName>
    </recommendedName>
</protein>
<evidence type="ECO:0000256" key="4">
    <source>
        <dbReference type="ARBA" id="ARBA00022574"/>
    </source>
</evidence>
<keyword evidence="4" id="KW-0853">WD repeat</keyword>
<dbReference type="VEuPathDB" id="MicrosporidiaDB:CWI36_1690p0020"/>
<name>A0A4Q9KZV1_9MICR</name>
<evidence type="ECO:0000313" key="9">
    <source>
        <dbReference type="EMBL" id="TBU00276.1"/>
    </source>
</evidence>
<dbReference type="PANTHER" id="PTHR13227:SF0">
    <property type="entry name" value="EUKARYOTIC TRANSLATION INITIATION FACTOR 2A"/>
    <property type="match status" value="1"/>
</dbReference>
<evidence type="ECO:0000259" key="8">
    <source>
        <dbReference type="Pfam" id="PF08662"/>
    </source>
</evidence>
<keyword evidence="5" id="KW-0677">Repeat</keyword>
<dbReference type="InterPro" id="IPR036322">
    <property type="entry name" value="WD40_repeat_dom_sf"/>
</dbReference>
<comment type="caution">
    <text evidence="9">The sequence shown here is derived from an EMBL/GenBank/DDBJ whole genome shotgun (WGS) entry which is preliminary data.</text>
</comment>
<dbReference type="PANTHER" id="PTHR13227">
    <property type="entry name" value="EUKARYOTIC TRANSLATION INITIATION FACTOR 2A"/>
    <property type="match status" value="1"/>
</dbReference>
<dbReference type="GO" id="GO:0000049">
    <property type="term" value="F:tRNA binding"/>
    <property type="evidence" value="ECO:0007669"/>
    <property type="project" value="TreeGrafter"/>
</dbReference>
<feature type="domain" description="Translation initiation factor beta propellor-like" evidence="8">
    <location>
        <begin position="186"/>
        <end position="363"/>
    </location>
</feature>
<dbReference type="SUPFAM" id="SSF50978">
    <property type="entry name" value="WD40 repeat-like"/>
    <property type="match status" value="1"/>
</dbReference>
<keyword evidence="7" id="KW-0648">Protein biosynthesis</keyword>
<proteinExistence type="inferred from homology"/>
<evidence type="ECO:0000256" key="6">
    <source>
        <dbReference type="ARBA" id="ARBA00022845"/>
    </source>
</evidence>
<dbReference type="GO" id="GO:0003729">
    <property type="term" value="F:mRNA binding"/>
    <property type="evidence" value="ECO:0007669"/>
    <property type="project" value="TreeGrafter"/>
</dbReference>
<evidence type="ECO:0000256" key="7">
    <source>
        <dbReference type="ARBA" id="ARBA00022917"/>
    </source>
</evidence>
<evidence type="ECO:0000313" key="10">
    <source>
        <dbReference type="Proteomes" id="UP000291404"/>
    </source>
</evidence>
<accession>A0A4Q9KZV1</accession>
<evidence type="ECO:0000256" key="2">
    <source>
        <dbReference type="ARBA" id="ARBA00013819"/>
    </source>
</evidence>
<dbReference type="Gene3D" id="2.130.10.10">
    <property type="entry name" value="YVTN repeat-like/Quinoprotein amine dehydrogenase"/>
    <property type="match status" value="1"/>
</dbReference>
<keyword evidence="10" id="KW-1185">Reference proteome</keyword>
<comment type="similarity">
    <text evidence="1">Belongs to the WD repeat EIF2A family.</text>
</comment>
<dbReference type="GO" id="GO:0006417">
    <property type="term" value="P:regulation of translation"/>
    <property type="evidence" value="ECO:0007669"/>
    <property type="project" value="UniProtKB-KW"/>
</dbReference>
<keyword evidence="6" id="KW-0810">Translation regulation</keyword>
<evidence type="ECO:0000256" key="5">
    <source>
        <dbReference type="ARBA" id="ARBA00022737"/>
    </source>
</evidence>
<dbReference type="EMBL" id="PITI01001690">
    <property type="protein sequence ID" value="TBU00276.1"/>
    <property type="molecule type" value="Genomic_DNA"/>
</dbReference>
<reference evidence="9 10" key="1">
    <citation type="submission" date="2017-12" db="EMBL/GenBank/DDBJ databases">
        <authorList>
            <person name="Pombert J.-F."/>
            <person name="Haag K.L."/>
            <person name="Ebert D."/>
        </authorList>
    </citation>
    <scope>NUCLEOTIDE SEQUENCE [LARGE SCALE GENOMIC DNA]</scope>
    <source>
        <strain evidence="9">BE-OM-2</strain>
    </source>
</reference>
<evidence type="ECO:0000256" key="1">
    <source>
        <dbReference type="ARBA" id="ARBA00009573"/>
    </source>
</evidence>
<dbReference type="InterPro" id="IPR015943">
    <property type="entry name" value="WD40/YVTN_repeat-like_dom_sf"/>
</dbReference>
<dbReference type="Proteomes" id="UP000291404">
    <property type="component" value="Unassembled WGS sequence"/>
</dbReference>
<dbReference type="GO" id="GO:0003743">
    <property type="term" value="F:translation initiation factor activity"/>
    <property type="evidence" value="ECO:0007669"/>
    <property type="project" value="UniProtKB-KW"/>
</dbReference>
<dbReference type="VEuPathDB" id="MicrosporidiaDB:CWI39_0956p0010"/>
<sequence>MDPKFSIITHSDKGLLLSLNQEMNDMVRLSNITGLEVERCVYSNTVILIYSKEKVILYDIKNGKQISEFVMKEIKEMKISDSENLYAFLSLERIFYVFTKEKIIFQEKFVEKFSFSDDYLLILKNGEATVYKIMNNEFNIISKERNVFDFSVHEDSYVIVYKKSEKNVFKLQINSRNVVSCFEFEKLEKIEMKKKDNNFLFLITTDYVTNTYFGHTKIFFYSGTTRKLKEIYNLNPIHSFCFLNDGFAICYGDQPSNVSIYDYNCQEIKKFPRGVRNKMYFNLHENLVCFCGFNNLSGEIEIYGIQDLEIKAKLKELGASSVCWSPCGRYFCVATTKELRVDNKISVFDYFGRKIVEKNFEKLESCFWFGEKENFTALEKPKNMNLAVEKHYVPPNLRNSNYHQKLDKKHQILKKSKGKINKSMSKEDIIDKLNTIKELKKRLESGEKLNIENLNLISSETFYLNELNKKS</sequence>
<dbReference type="AlphaFoldDB" id="A0A4Q9KZV1"/>
<keyword evidence="3 9" id="KW-0396">Initiation factor</keyword>
<dbReference type="GO" id="GO:0043022">
    <property type="term" value="F:ribosome binding"/>
    <property type="evidence" value="ECO:0007669"/>
    <property type="project" value="TreeGrafter"/>
</dbReference>
<evidence type="ECO:0000256" key="3">
    <source>
        <dbReference type="ARBA" id="ARBA00022540"/>
    </source>
</evidence>
<dbReference type="GO" id="GO:0022627">
    <property type="term" value="C:cytosolic small ribosomal subunit"/>
    <property type="evidence" value="ECO:0007669"/>
    <property type="project" value="TreeGrafter"/>
</dbReference>